<dbReference type="Gene3D" id="3.40.640.10">
    <property type="entry name" value="Type I PLP-dependent aspartate aminotransferase-like (Major domain)"/>
    <property type="match status" value="1"/>
</dbReference>
<dbReference type="GO" id="GO:0030170">
    <property type="term" value="F:pyridoxal phosphate binding"/>
    <property type="evidence" value="ECO:0007669"/>
    <property type="project" value="TreeGrafter"/>
</dbReference>
<evidence type="ECO:0000256" key="2">
    <source>
        <dbReference type="PIRSR" id="PIRSR000390-2"/>
    </source>
</evidence>
<dbReference type="EMBL" id="QMPZ01000155">
    <property type="protein sequence ID" value="RLE07592.1"/>
    <property type="molecule type" value="Genomic_DNA"/>
</dbReference>
<keyword evidence="2 3" id="KW-0663">Pyridoxal phosphate</keyword>
<evidence type="ECO:0000256" key="3">
    <source>
        <dbReference type="RuleBase" id="RU004508"/>
    </source>
</evidence>
<comment type="caution">
    <text evidence="4">The sequence shown here is derived from an EMBL/GenBank/DDBJ whole genome shotgun (WGS) entry which is preliminary data.</text>
</comment>
<dbReference type="InterPro" id="IPR000653">
    <property type="entry name" value="DegT/StrS_aminotransferase"/>
</dbReference>
<evidence type="ECO:0000313" key="5">
    <source>
        <dbReference type="Proteomes" id="UP000279422"/>
    </source>
</evidence>
<gene>
    <name evidence="4" type="ORF">DRJ00_07825</name>
</gene>
<dbReference type="GO" id="GO:0000271">
    <property type="term" value="P:polysaccharide biosynthetic process"/>
    <property type="evidence" value="ECO:0007669"/>
    <property type="project" value="TreeGrafter"/>
</dbReference>
<accession>A0A497E3T1</accession>
<name>A0A497E3T1_UNCAE</name>
<dbReference type="InterPro" id="IPR015421">
    <property type="entry name" value="PyrdxlP-dep_Trfase_major"/>
</dbReference>
<reference evidence="4 5" key="1">
    <citation type="submission" date="2018-06" db="EMBL/GenBank/DDBJ databases">
        <title>Extensive metabolic versatility and redundancy in microbially diverse, dynamic hydrothermal sediments.</title>
        <authorList>
            <person name="Dombrowski N."/>
            <person name="Teske A."/>
            <person name="Baker B.J."/>
        </authorList>
    </citation>
    <scope>NUCLEOTIDE SEQUENCE [LARGE SCALE GENOMIC DNA]</scope>
    <source>
        <strain evidence="4">B47_G16</strain>
    </source>
</reference>
<feature type="active site" description="Proton acceptor" evidence="1">
    <location>
        <position position="200"/>
    </location>
</feature>
<dbReference type="AlphaFoldDB" id="A0A497E3T1"/>
<dbReference type="SUPFAM" id="SSF53383">
    <property type="entry name" value="PLP-dependent transferases"/>
    <property type="match status" value="1"/>
</dbReference>
<dbReference type="PANTHER" id="PTHR30244:SF34">
    <property type="entry name" value="DTDP-4-AMINO-4,6-DIDEOXYGALACTOSE TRANSAMINASE"/>
    <property type="match status" value="1"/>
</dbReference>
<organism evidence="4 5">
    <name type="scientific">Aerophobetes bacterium</name>
    <dbReference type="NCBI Taxonomy" id="2030807"/>
    <lineage>
        <taxon>Bacteria</taxon>
        <taxon>Candidatus Aerophobota</taxon>
    </lineage>
</organism>
<dbReference type="GO" id="GO:0008483">
    <property type="term" value="F:transaminase activity"/>
    <property type="evidence" value="ECO:0007669"/>
    <property type="project" value="UniProtKB-KW"/>
</dbReference>
<evidence type="ECO:0000256" key="1">
    <source>
        <dbReference type="PIRSR" id="PIRSR000390-1"/>
    </source>
</evidence>
<dbReference type="Gene3D" id="3.90.1150.10">
    <property type="entry name" value="Aspartate Aminotransferase, domain 1"/>
    <property type="match status" value="1"/>
</dbReference>
<keyword evidence="4" id="KW-0808">Transferase</keyword>
<evidence type="ECO:0000313" key="4">
    <source>
        <dbReference type="EMBL" id="RLE07592.1"/>
    </source>
</evidence>
<proteinExistence type="inferred from homology"/>
<keyword evidence="4" id="KW-0032">Aminotransferase</keyword>
<comment type="similarity">
    <text evidence="3">Belongs to the DegT/DnrJ/EryC1 family.</text>
</comment>
<dbReference type="CDD" id="cd00616">
    <property type="entry name" value="AHBA_syn"/>
    <property type="match status" value="1"/>
</dbReference>
<dbReference type="Proteomes" id="UP000279422">
    <property type="component" value="Unassembled WGS sequence"/>
</dbReference>
<sequence length="427" mass="48954">MTNQQEKLAIEGGKPTIQEKLPTWPWFSEEIIQAAMQPLRTGKVNYWTGNLGMEFERKFAKWCGTRYAISTCNGTSALHTALGALNIGPGDEVITVPYTFIATSFCVVQAGAVPVFADVQREDHCIDPEDIKKKITPRTRAIIPVHLYGNVCEMDEIMDIAKKYGLYVIEDAAEAHGALYKGKKVGSIGDVGCFSFCQNKTFTTGGEGGMVVTNNEDIAWEARSFRDHGYDVKRRMSLLEMEQALPYIHRRVGFNYRMTEVQSAIGIKELERIDSWNLPRRRRNGEILIEELKDCPQIKYLPVHNKEKVNGFYVFPVVLNLERLTCDKNTFLKAILAEGVIAWKEFWPQSYKEKAYTEHNGFGRFKFPFESKEYTDPKQVEYNKVFCPNCAWLEERTFVVHMFPTFEEEHIRLIAKAIKKVASYYAK</sequence>
<dbReference type="InterPro" id="IPR015424">
    <property type="entry name" value="PyrdxlP-dep_Trfase"/>
</dbReference>
<dbReference type="InterPro" id="IPR015422">
    <property type="entry name" value="PyrdxlP-dep_Trfase_small"/>
</dbReference>
<dbReference type="PANTHER" id="PTHR30244">
    <property type="entry name" value="TRANSAMINASE"/>
    <property type="match status" value="1"/>
</dbReference>
<dbReference type="Pfam" id="PF01041">
    <property type="entry name" value="DegT_DnrJ_EryC1"/>
    <property type="match status" value="1"/>
</dbReference>
<feature type="modified residue" description="N6-(pyridoxal phosphate)lysine" evidence="2">
    <location>
        <position position="200"/>
    </location>
</feature>
<dbReference type="PIRSF" id="PIRSF000390">
    <property type="entry name" value="PLP_StrS"/>
    <property type="match status" value="1"/>
</dbReference>
<protein>
    <submittedName>
        <fullName evidence="4">DegT/DnrJ/EryC1/StrS family aminotransferase</fullName>
    </submittedName>
</protein>